<protein>
    <submittedName>
        <fullName evidence="1">Uncharacterized protein</fullName>
    </submittedName>
</protein>
<dbReference type="Proteomes" id="UP000187465">
    <property type="component" value="Unassembled WGS sequence"/>
</dbReference>
<name>A0A1R0X2Y0_9BACL</name>
<organism evidence="1 2">
    <name type="scientific">Paenibacillus odorifer</name>
    <dbReference type="NCBI Taxonomy" id="189426"/>
    <lineage>
        <taxon>Bacteria</taxon>
        <taxon>Bacillati</taxon>
        <taxon>Bacillota</taxon>
        <taxon>Bacilli</taxon>
        <taxon>Bacillales</taxon>
        <taxon>Paenibacillaceae</taxon>
        <taxon>Paenibacillus</taxon>
    </lineage>
</organism>
<proteinExistence type="predicted"/>
<evidence type="ECO:0000313" key="1">
    <source>
        <dbReference type="EMBL" id="OMD27475.1"/>
    </source>
</evidence>
<evidence type="ECO:0000313" key="2">
    <source>
        <dbReference type="Proteomes" id="UP000187465"/>
    </source>
</evidence>
<reference evidence="1 2" key="1">
    <citation type="submission" date="2016-10" db="EMBL/GenBank/DDBJ databases">
        <title>Paenibacillus species isolates.</title>
        <authorList>
            <person name="Beno S.M."/>
        </authorList>
    </citation>
    <scope>NUCLEOTIDE SEQUENCE [LARGE SCALE GENOMIC DNA]</scope>
    <source>
        <strain evidence="1 2">FSL H7-0604</strain>
    </source>
</reference>
<dbReference type="EMBL" id="MKQP01000036">
    <property type="protein sequence ID" value="OMD27475.1"/>
    <property type="molecule type" value="Genomic_DNA"/>
</dbReference>
<dbReference type="RefSeq" id="WP_036679054.1">
    <property type="nucleotide sequence ID" value="NZ_MKQP01000036.1"/>
</dbReference>
<comment type="caution">
    <text evidence="1">The sequence shown here is derived from an EMBL/GenBank/DDBJ whole genome shotgun (WGS) entry which is preliminary data.</text>
</comment>
<dbReference type="AlphaFoldDB" id="A0A1R0X2Y0"/>
<accession>A0A1R0X2Y0</accession>
<sequence>MDRAMIKRLMTLQMITQAYEKLGGNVSDLTTERMAQSIVPLFEAAPIRTDAEKRASLEALFHETVAEIIFAKEVA</sequence>
<gene>
    <name evidence="1" type="ORF">BJP51_25090</name>
</gene>